<sequence length="64" mass="7284">MRVYHALLSRPGSRYQDLGPDYYERQRDTARQVSHHVGKLASLGYEVTLCKRPEPDQTGPSQPA</sequence>
<name>A0A6P2C6R9_9ACTN</name>
<organism evidence="1 2">
    <name type="scientific">Trebonia kvetii</name>
    <dbReference type="NCBI Taxonomy" id="2480626"/>
    <lineage>
        <taxon>Bacteria</taxon>
        <taxon>Bacillati</taxon>
        <taxon>Actinomycetota</taxon>
        <taxon>Actinomycetes</taxon>
        <taxon>Streptosporangiales</taxon>
        <taxon>Treboniaceae</taxon>
        <taxon>Trebonia</taxon>
    </lineage>
</organism>
<dbReference type="AlphaFoldDB" id="A0A6P2C6R9"/>
<proteinExistence type="predicted"/>
<comment type="caution">
    <text evidence="1">The sequence shown here is derived from an EMBL/GenBank/DDBJ whole genome shotgun (WGS) entry which is preliminary data.</text>
</comment>
<accession>A0A6P2C6R9</accession>
<gene>
    <name evidence="1" type="ORF">EAS64_07260</name>
</gene>
<dbReference type="OrthoDB" id="9815354at2"/>
<evidence type="ECO:0000313" key="2">
    <source>
        <dbReference type="Proteomes" id="UP000460272"/>
    </source>
</evidence>
<protein>
    <submittedName>
        <fullName evidence="1">Uncharacterized protein</fullName>
    </submittedName>
</protein>
<dbReference type="RefSeq" id="WP_145851859.1">
    <property type="nucleotide sequence ID" value="NZ_RPFW01000001.1"/>
</dbReference>
<dbReference type="Proteomes" id="UP000460272">
    <property type="component" value="Unassembled WGS sequence"/>
</dbReference>
<dbReference type="EMBL" id="RPFW01000001">
    <property type="protein sequence ID" value="TVZ07104.1"/>
    <property type="molecule type" value="Genomic_DNA"/>
</dbReference>
<reference evidence="1 2" key="1">
    <citation type="submission" date="2018-11" db="EMBL/GenBank/DDBJ databases">
        <title>Trebonia kvetii gen.nov., sp.nov., a novel acidophilic actinobacterium, and proposal of the new actinobacterial family Treboniaceae fam. nov.</title>
        <authorList>
            <person name="Rapoport D."/>
            <person name="Sagova-Mareckova M."/>
            <person name="Sedlacek I."/>
            <person name="Provaznik J."/>
            <person name="Kralova S."/>
            <person name="Pavlinic D."/>
            <person name="Benes V."/>
            <person name="Kopecky J."/>
        </authorList>
    </citation>
    <scope>NUCLEOTIDE SEQUENCE [LARGE SCALE GENOMIC DNA]</scope>
    <source>
        <strain evidence="1 2">15Tr583</strain>
    </source>
</reference>
<evidence type="ECO:0000313" key="1">
    <source>
        <dbReference type="EMBL" id="TVZ07104.1"/>
    </source>
</evidence>
<keyword evidence="2" id="KW-1185">Reference proteome</keyword>